<evidence type="ECO:0000256" key="5">
    <source>
        <dbReference type="ARBA" id="ARBA00022898"/>
    </source>
</evidence>
<keyword evidence="4 6" id="KW-0808">Transferase</keyword>
<dbReference type="InterPro" id="IPR004839">
    <property type="entry name" value="Aminotransferase_I/II_large"/>
</dbReference>
<dbReference type="GO" id="GO:0030170">
    <property type="term" value="F:pyridoxal phosphate binding"/>
    <property type="evidence" value="ECO:0007669"/>
    <property type="project" value="InterPro"/>
</dbReference>
<dbReference type="PANTHER" id="PTHR46383">
    <property type="entry name" value="ASPARTATE AMINOTRANSFERASE"/>
    <property type="match status" value="1"/>
</dbReference>
<protein>
    <recommendedName>
        <fullName evidence="6">Aminotransferase</fullName>
        <ecNumber evidence="6">2.6.1.-</ecNumber>
    </recommendedName>
</protein>
<dbReference type="InterPro" id="IPR015421">
    <property type="entry name" value="PyrdxlP-dep_Trfase_major"/>
</dbReference>
<dbReference type="HOGENOM" id="CLU_017584_4_3_9"/>
<dbReference type="Proteomes" id="UP000003100">
    <property type="component" value="Unassembled WGS sequence"/>
</dbReference>
<reference evidence="8 9" key="1">
    <citation type="submission" date="2009-01" db="EMBL/GenBank/DDBJ databases">
        <authorList>
            <person name="Fulton L."/>
            <person name="Clifton S."/>
            <person name="Fulton B."/>
            <person name="Xu J."/>
            <person name="Minx P."/>
            <person name="Pepin K.H."/>
            <person name="Johnson M."/>
            <person name="Bhonagiri V."/>
            <person name="Nash W.E."/>
            <person name="Mardis E.R."/>
            <person name="Wilson R.K."/>
        </authorList>
    </citation>
    <scope>NUCLEOTIDE SEQUENCE [LARGE SCALE GENOMIC DNA]</scope>
    <source>
        <strain evidence="9">DSM 10507 / JCM 14656 / S5a33</strain>
    </source>
</reference>
<keyword evidence="3 6" id="KW-0032">Aminotransferase</keyword>
<reference evidence="8 9" key="2">
    <citation type="submission" date="2009-02" db="EMBL/GenBank/DDBJ databases">
        <title>Draft genome sequence of Blautia hydrogenotrophica DSM 10507 (Ruminococcus hydrogenotrophicus DSM 10507).</title>
        <authorList>
            <person name="Sudarsanam P."/>
            <person name="Ley R."/>
            <person name="Guruge J."/>
            <person name="Turnbaugh P.J."/>
            <person name="Mahowald M."/>
            <person name="Liep D."/>
            <person name="Gordon J."/>
        </authorList>
    </citation>
    <scope>NUCLEOTIDE SEQUENCE [LARGE SCALE GENOMIC DNA]</scope>
    <source>
        <strain evidence="9">DSM 10507 / JCM 14656 / S5a33</strain>
    </source>
</reference>
<accession>C0CL89</accession>
<dbReference type="InterPro" id="IPR015424">
    <property type="entry name" value="PyrdxlP-dep_Trfase"/>
</dbReference>
<dbReference type="GeneID" id="86820256"/>
<evidence type="ECO:0000256" key="3">
    <source>
        <dbReference type="ARBA" id="ARBA00022576"/>
    </source>
</evidence>
<proteinExistence type="inferred from homology"/>
<dbReference type="PATRIC" id="fig|476272.21.peg.2960"/>
<keyword evidence="9" id="KW-1185">Reference proteome</keyword>
<dbReference type="PROSITE" id="PS00105">
    <property type="entry name" value="AA_TRANSFER_CLASS_1"/>
    <property type="match status" value="1"/>
</dbReference>
<evidence type="ECO:0000256" key="1">
    <source>
        <dbReference type="ARBA" id="ARBA00001933"/>
    </source>
</evidence>
<evidence type="ECO:0000313" key="9">
    <source>
        <dbReference type="Proteomes" id="UP000003100"/>
    </source>
</evidence>
<dbReference type="AlphaFoldDB" id="C0CL89"/>
<gene>
    <name evidence="8" type="ORF">RUMHYD_01610</name>
</gene>
<name>C0CL89_BLAHS</name>
<dbReference type="Gene3D" id="3.90.1150.10">
    <property type="entry name" value="Aspartate Aminotransferase, domain 1"/>
    <property type="match status" value="1"/>
</dbReference>
<dbReference type="EMBL" id="ACBZ01000078">
    <property type="protein sequence ID" value="EEG49474.1"/>
    <property type="molecule type" value="Genomic_DNA"/>
</dbReference>
<dbReference type="CDD" id="cd00609">
    <property type="entry name" value="AAT_like"/>
    <property type="match status" value="1"/>
</dbReference>
<dbReference type="EC" id="2.6.1.-" evidence="6"/>
<dbReference type="GO" id="GO:0008483">
    <property type="term" value="F:transaminase activity"/>
    <property type="evidence" value="ECO:0007669"/>
    <property type="project" value="UniProtKB-KW"/>
</dbReference>
<dbReference type="Pfam" id="PF00155">
    <property type="entry name" value="Aminotran_1_2"/>
    <property type="match status" value="1"/>
</dbReference>
<evidence type="ECO:0000259" key="7">
    <source>
        <dbReference type="Pfam" id="PF00155"/>
    </source>
</evidence>
<dbReference type="eggNOG" id="COG0436">
    <property type="taxonomic scope" value="Bacteria"/>
</dbReference>
<dbReference type="PRINTS" id="PR00753">
    <property type="entry name" value="ACCSYNTHASE"/>
</dbReference>
<dbReference type="FunFam" id="3.40.640.10:FF:000033">
    <property type="entry name" value="Aspartate aminotransferase"/>
    <property type="match status" value="1"/>
</dbReference>
<comment type="cofactor">
    <cofactor evidence="1 6">
        <name>pyridoxal 5'-phosphate</name>
        <dbReference type="ChEBI" id="CHEBI:597326"/>
    </cofactor>
</comment>
<dbReference type="GO" id="GO:0006520">
    <property type="term" value="P:amino acid metabolic process"/>
    <property type="evidence" value="ECO:0007669"/>
    <property type="project" value="InterPro"/>
</dbReference>
<dbReference type="InterPro" id="IPR015422">
    <property type="entry name" value="PyrdxlP-dep_Trfase_small"/>
</dbReference>
<organism evidence="8 9">
    <name type="scientific">Blautia hydrogenotrophica (strain DSM 10507 / JCM 14656 / S5a33)</name>
    <name type="common">Ruminococcus hydrogenotrophicus</name>
    <dbReference type="NCBI Taxonomy" id="476272"/>
    <lineage>
        <taxon>Bacteria</taxon>
        <taxon>Bacillati</taxon>
        <taxon>Bacillota</taxon>
        <taxon>Clostridia</taxon>
        <taxon>Lachnospirales</taxon>
        <taxon>Lachnospiraceae</taxon>
        <taxon>Blautia</taxon>
    </lineage>
</organism>
<sequence length="386" mass="43450">METSKLTRQIQKSKIRVMYDLARKKENVLNFTVGEPDFMTPKEIVEVSNRYFSEGYTKYTPNAGVRELTEAIAQKYESVTGRNIQADSQVIVTVGATEALLVAMQTVMDPGDEILICGPYFPSYINQIFICHCKPVIVPTAEEDGWMPKAEEIEKRMTPRTKMLLLNSPCNPTGAVIDETTLREIAALCVRHQIVVISDEVYKDIRYNEEPYFSIASVEGMEELTVIVNSFSKTYAMPGWRVGYAVGPEWILSQMPKTHDVTAACVCAPFQYAGAYALRHCDARVEEMVAKFKARRDLVYQGINSIDGLSAVQPQGAFYLFFNIKKLGMTSEEFAYELLDKEGVVLVPGTGFGEEGEGYIRFTYAADEESLKRGLERIQRFVRGNC</sequence>
<dbReference type="SUPFAM" id="SSF53383">
    <property type="entry name" value="PLP-dependent transferases"/>
    <property type="match status" value="1"/>
</dbReference>
<feature type="domain" description="Aminotransferase class I/classII large" evidence="7">
    <location>
        <begin position="27"/>
        <end position="378"/>
    </location>
</feature>
<evidence type="ECO:0000313" key="8">
    <source>
        <dbReference type="EMBL" id="EEG49474.1"/>
    </source>
</evidence>
<evidence type="ECO:0000256" key="2">
    <source>
        <dbReference type="ARBA" id="ARBA00007441"/>
    </source>
</evidence>
<dbReference type="InterPro" id="IPR004838">
    <property type="entry name" value="NHTrfase_class1_PyrdxlP-BS"/>
</dbReference>
<dbReference type="Gene3D" id="3.40.640.10">
    <property type="entry name" value="Type I PLP-dependent aspartate aminotransferase-like (Major domain)"/>
    <property type="match status" value="1"/>
</dbReference>
<evidence type="ECO:0000256" key="6">
    <source>
        <dbReference type="RuleBase" id="RU000481"/>
    </source>
</evidence>
<dbReference type="RefSeq" id="WP_005947896.1">
    <property type="nucleotide sequence ID" value="NZ_CP136423.1"/>
</dbReference>
<dbReference type="PANTHER" id="PTHR46383:SF1">
    <property type="entry name" value="ASPARTATE AMINOTRANSFERASE"/>
    <property type="match status" value="1"/>
</dbReference>
<dbReference type="InterPro" id="IPR050596">
    <property type="entry name" value="AspAT/PAT-like"/>
</dbReference>
<keyword evidence="5" id="KW-0663">Pyridoxal phosphate</keyword>
<evidence type="ECO:0000256" key="4">
    <source>
        <dbReference type="ARBA" id="ARBA00022679"/>
    </source>
</evidence>
<comment type="similarity">
    <text evidence="2 6">Belongs to the class-I pyridoxal-phosphate-dependent aminotransferase family.</text>
</comment>